<evidence type="ECO:0000259" key="3">
    <source>
        <dbReference type="Pfam" id="PF16383"/>
    </source>
</evidence>
<dbReference type="Proteomes" id="UP000820977">
    <property type="component" value="Unassembled WGS sequence"/>
</dbReference>
<keyword evidence="6" id="KW-1185">Reference proteome</keyword>
<protein>
    <submittedName>
        <fullName evidence="5">DUF4957 domain-containing protein</fullName>
    </submittedName>
</protein>
<dbReference type="InterPro" id="IPR032530">
    <property type="entry name" value="DUF4957"/>
</dbReference>
<dbReference type="EMBL" id="JABKKJ010000020">
    <property type="protein sequence ID" value="NPE25894.1"/>
    <property type="molecule type" value="Genomic_DNA"/>
</dbReference>
<feature type="domain" description="DUF4957" evidence="2">
    <location>
        <begin position="200"/>
        <end position="356"/>
    </location>
</feature>
<feature type="domain" description="DUF4992" evidence="3">
    <location>
        <begin position="12"/>
        <end position="169"/>
    </location>
</feature>
<dbReference type="InterPro" id="IPR032155">
    <property type="entry name" value="DUF4992"/>
</dbReference>
<accession>A0ABX2B749</accession>
<dbReference type="PROSITE" id="PS51257">
    <property type="entry name" value="PROKAR_LIPOPROTEIN"/>
    <property type="match status" value="1"/>
</dbReference>
<name>A0ABX2B749_9BACT</name>
<feature type="chain" id="PRO_5046050417" evidence="1">
    <location>
        <begin position="24"/>
        <end position="506"/>
    </location>
</feature>
<evidence type="ECO:0000259" key="4">
    <source>
        <dbReference type="Pfam" id="PF17161"/>
    </source>
</evidence>
<dbReference type="Pfam" id="PF17161">
    <property type="entry name" value="DUF5123"/>
    <property type="match status" value="1"/>
</dbReference>
<keyword evidence="1" id="KW-0732">Signal</keyword>
<sequence length="506" mass="55836">MSPGKKLSLPAVAVLGLMLASCAQDGFDEDEKWQSSVMNSQLETPKVDDIKITASPDETKTIISWPVVHGAGGYICSLLDVSDPENPVPVDGMNGKLVDGCSITLTREEDVKYRFTIKTAGNEKLNNTEAETTSVKDFSIFTPTYRTIPEGTDLYQWFMDNPVPQGDEADAIKAELYDGMGIAPEEITNQMLNYDLVPGGEYTLSQTMDFLGGKVVLRSSKKTEFSKLKLIGDGTSFKTYTSFGLKYLDIDCSDTYKPLVELSATPDESIKGATGKGDYYNILGTIMLSGCNVKGVNGNLIFDGNKKYCLRTLIINNCKIQLTSNSLTNISGNAVIYFGKGYANDLTVQNSTFWNTGETDAKYFIKYDNSGRPDRAGHENGSVRHKNCTFYNVARLGGNGQWANYDGMANWQNTFEMTNCIFVDCAKDIARRFIKNYSTKPTYLFAYNTYLQDMATGTFDSNATTYDRSGSIITSIPDFADPVNGDFTLTSSEQAEKRTGDPRWLP</sequence>
<feature type="signal peptide" evidence="1">
    <location>
        <begin position="1"/>
        <end position="23"/>
    </location>
</feature>
<reference evidence="5 6" key="1">
    <citation type="submission" date="2020-05" db="EMBL/GenBank/DDBJ databases">
        <title>Distinct polysaccharide utilization as determinants for interspecies competition between intestinal Prevotella spp.</title>
        <authorList>
            <person name="Galvez E.J.C."/>
            <person name="Iljazovic A."/>
            <person name="Strowig T."/>
        </authorList>
    </citation>
    <scope>NUCLEOTIDE SEQUENCE [LARGE SCALE GENOMIC DNA]</scope>
    <source>
        <strain evidence="5 6">PCHR</strain>
    </source>
</reference>
<gene>
    <name evidence="5" type="ORF">HPS54_10255</name>
</gene>
<dbReference type="RefSeq" id="WP_172345359.1">
    <property type="nucleotide sequence ID" value="NZ_CASYYZ010000112.1"/>
</dbReference>
<evidence type="ECO:0000256" key="1">
    <source>
        <dbReference type="SAM" id="SignalP"/>
    </source>
</evidence>
<dbReference type="InterPro" id="IPR011050">
    <property type="entry name" value="Pectin_lyase_fold/virulence"/>
</dbReference>
<dbReference type="Pfam" id="PF16383">
    <property type="entry name" value="DUF4992"/>
    <property type="match status" value="1"/>
</dbReference>
<proteinExistence type="predicted"/>
<feature type="domain" description="DUF5123" evidence="4">
    <location>
        <begin position="386"/>
        <end position="504"/>
    </location>
</feature>
<dbReference type="InterPro" id="IPR033427">
    <property type="entry name" value="DUF5123"/>
</dbReference>
<organism evidence="5 6">
    <name type="scientific">Xylanibacter caecicola</name>
    <dbReference type="NCBI Taxonomy" id="2736294"/>
    <lineage>
        <taxon>Bacteria</taxon>
        <taxon>Pseudomonadati</taxon>
        <taxon>Bacteroidota</taxon>
        <taxon>Bacteroidia</taxon>
        <taxon>Bacteroidales</taxon>
        <taxon>Prevotellaceae</taxon>
        <taxon>Xylanibacter</taxon>
    </lineage>
</organism>
<dbReference type="Pfam" id="PF16318">
    <property type="entry name" value="DUF4957"/>
    <property type="match status" value="1"/>
</dbReference>
<evidence type="ECO:0000313" key="6">
    <source>
        <dbReference type="Proteomes" id="UP000820977"/>
    </source>
</evidence>
<dbReference type="SUPFAM" id="SSF51126">
    <property type="entry name" value="Pectin lyase-like"/>
    <property type="match status" value="1"/>
</dbReference>
<comment type="caution">
    <text evidence="5">The sequence shown here is derived from an EMBL/GenBank/DDBJ whole genome shotgun (WGS) entry which is preliminary data.</text>
</comment>
<evidence type="ECO:0000313" key="5">
    <source>
        <dbReference type="EMBL" id="NPE25894.1"/>
    </source>
</evidence>
<evidence type="ECO:0000259" key="2">
    <source>
        <dbReference type="Pfam" id="PF16318"/>
    </source>
</evidence>